<proteinExistence type="predicted"/>
<dbReference type="PANTHER" id="PTHR27006">
    <property type="entry name" value="PROMASTIGOTE SURFACE ANTIGEN PROTEIN PSA"/>
    <property type="match status" value="1"/>
</dbReference>
<dbReference type="Gene3D" id="1.10.510.10">
    <property type="entry name" value="Transferase(Phosphotransferase) domain 1"/>
    <property type="match status" value="1"/>
</dbReference>
<accession>M8CB28</accession>
<reference evidence="1" key="1">
    <citation type="submission" date="2015-06" db="UniProtKB">
        <authorList>
            <consortium name="EnsemblPlants"/>
        </authorList>
    </citation>
    <scope>IDENTIFICATION</scope>
</reference>
<evidence type="ECO:0000313" key="1">
    <source>
        <dbReference type="EnsemblPlants" id="EMT24272"/>
    </source>
</evidence>
<name>M8CB28_AEGTA</name>
<sequence length="113" mass="12462">MDPKIADFGLARLQVGGHTQTMTARVVGTYSSISFGVFVLAEIVTKRRNCGSDGCETDTMIDESLEGHPRIQALRCMYPHRVAVPVVQADPDDRPDIPSIIFMLNRDDMEPVA</sequence>
<evidence type="ECO:0008006" key="2">
    <source>
        <dbReference type="Google" id="ProtNLM"/>
    </source>
</evidence>
<protein>
    <recommendedName>
        <fullName evidence="2">Protein kinase domain-containing protein</fullName>
    </recommendedName>
</protein>
<dbReference type="EnsemblPlants" id="EMT24272">
    <property type="protein sequence ID" value="EMT24272"/>
    <property type="gene ID" value="F775_02861"/>
</dbReference>
<dbReference type="AlphaFoldDB" id="M8CB28"/>
<organism evidence="1">
    <name type="scientific">Aegilops tauschii</name>
    <name type="common">Tausch's goatgrass</name>
    <name type="synonym">Aegilops squarrosa</name>
    <dbReference type="NCBI Taxonomy" id="37682"/>
    <lineage>
        <taxon>Eukaryota</taxon>
        <taxon>Viridiplantae</taxon>
        <taxon>Streptophyta</taxon>
        <taxon>Embryophyta</taxon>
        <taxon>Tracheophyta</taxon>
        <taxon>Spermatophyta</taxon>
        <taxon>Magnoliopsida</taxon>
        <taxon>Liliopsida</taxon>
        <taxon>Poales</taxon>
        <taxon>Poaceae</taxon>
        <taxon>BOP clade</taxon>
        <taxon>Pooideae</taxon>
        <taxon>Triticodae</taxon>
        <taxon>Triticeae</taxon>
        <taxon>Triticinae</taxon>
        <taxon>Aegilops</taxon>
    </lineage>
</organism>
<dbReference type="PANTHER" id="PTHR27006:SF634">
    <property type="entry name" value="RECEPTOR-LIKE SERINE_THREONINE-PROTEIN KINASE"/>
    <property type="match status" value="1"/>
</dbReference>
<dbReference type="SUPFAM" id="SSF56112">
    <property type="entry name" value="Protein kinase-like (PK-like)"/>
    <property type="match status" value="1"/>
</dbReference>
<dbReference type="InterPro" id="IPR011009">
    <property type="entry name" value="Kinase-like_dom_sf"/>
</dbReference>